<dbReference type="InterPro" id="IPR006439">
    <property type="entry name" value="HAD-SF_hydro_IA"/>
</dbReference>
<dbReference type="GO" id="GO:0005829">
    <property type="term" value="C:cytosol"/>
    <property type="evidence" value="ECO:0007669"/>
    <property type="project" value="TreeGrafter"/>
</dbReference>
<dbReference type="InterPro" id="IPR036412">
    <property type="entry name" value="HAD-like_sf"/>
</dbReference>
<dbReference type="SFLD" id="SFLDG01129">
    <property type="entry name" value="C1.5:_HAD__Beta-PGM__Phosphata"/>
    <property type="match status" value="1"/>
</dbReference>
<dbReference type="PANTHER" id="PTHR43434">
    <property type="entry name" value="PHOSPHOGLYCOLATE PHOSPHATASE"/>
    <property type="match status" value="1"/>
</dbReference>
<keyword evidence="2 5" id="KW-0378">Hydrolase</keyword>
<gene>
    <name evidence="5" type="ORF">IAB19_04025</name>
</gene>
<dbReference type="AlphaFoldDB" id="A0A9D9D9W8"/>
<dbReference type="GO" id="GO:0046872">
    <property type="term" value="F:metal ion binding"/>
    <property type="evidence" value="ECO:0007669"/>
    <property type="project" value="UniProtKB-KW"/>
</dbReference>
<evidence type="ECO:0000313" key="6">
    <source>
        <dbReference type="Proteomes" id="UP000823631"/>
    </source>
</evidence>
<dbReference type="SFLD" id="SFLDS00003">
    <property type="entry name" value="Haloacid_Dehalogenase"/>
    <property type="match status" value="1"/>
</dbReference>
<dbReference type="FunFam" id="3.40.50.1000:FF:000022">
    <property type="entry name" value="Phosphoglycolate phosphatase"/>
    <property type="match status" value="1"/>
</dbReference>
<dbReference type="Gene3D" id="1.10.150.240">
    <property type="entry name" value="Putative phosphatase, domain 2"/>
    <property type="match status" value="1"/>
</dbReference>
<comment type="caution">
    <text evidence="5">The sequence shown here is derived from an EMBL/GenBank/DDBJ whole genome shotgun (WGS) entry which is preliminary data.</text>
</comment>
<keyword evidence="4" id="KW-0119">Carbohydrate metabolism</keyword>
<dbReference type="NCBIfam" id="TIGR01549">
    <property type="entry name" value="HAD-SF-IA-v1"/>
    <property type="match status" value="1"/>
</dbReference>
<dbReference type="InterPro" id="IPR050155">
    <property type="entry name" value="HAD-like_hydrolase_sf"/>
</dbReference>
<keyword evidence="1" id="KW-0479">Metal-binding</keyword>
<dbReference type="EMBL" id="JADINH010000086">
    <property type="protein sequence ID" value="MBO8415535.1"/>
    <property type="molecule type" value="Genomic_DNA"/>
</dbReference>
<evidence type="ECO:0000256" key="3">
    <source>
        <dbReference type="ARBA" id="ARBA00022842"/>
    </source>
</evidence>
<protein>
    <submittedName>
        <fullName evidence="5">HAD-IA family hydrolase</fullName>
    </submittedName>
</protein>
<reference evidence="5" key="2">
    <citation type="journal article" date="2021" name="PeerJ">
        <title>Extensive microbial diversity within the chicken gut microbiome revealed by metagenomics and culture.</title>
        <authorList>
            <person name="Gilroy R."/>
            <person name="Ravi A."/>
            <person name="Getino M."/>
            <person name="Pursley I."/>
            <person name="Horton D.L."/>
            <person name="Alikhan N.F."/>
            <person name="Baker D."/>
            <person name="Gharbi K."/>
            <person name="Hall N."/>
            <person name="Watson M."/>
            <person name="Adriaenssens E.M."/>
            <person name="Foster-Nyarko E."/>
            <person name="Jarju S."/>
            <person name="Secka A."/>
            <person name="Antonio M."/>
            <person name="Oren A."/>
            <person name="Chaudhuri R.R."/>
            <person name="La Ragione R."/>
            <person name="Hildebrand F."/>
            <person name="Pallen M.J."/>
        </authorList>
    </citation>
    <scope>NUCLEOTIDE SEQUENCE</scope>
    <source>
        <strain evidence="5">17213</strain>
    </source>
</reference>
<dbReference type="Gene3D" id="3.40.50.1000">
    <property type="entry name" value="HAD superfamily/HAD-like"/>
    <property type="match status" value="1"/>
</dbReference>
<dbReference type="GO" id="GO:0008967">
    <property type="term" value="F:phosphoglycolate phosphatase activity"/>
    <property type="evidence" value="ECO:0007669"/>
    <property type="project" value="TreeGrafter"/>
</dbReference>
<dbReference type="InterPro" id="IPR041492">
    <property type="entry name" value="HAD_2"/>
</dbReference>
<evidence type="ECO:0000256" key="4">
    <source>
        <dbReference type="ARBA" id="ARBA00023277"/>
    </source>
</evidence>
<dbReference type="Proteomes" id="UP000823631">
    <property type="component" value="Unassembled WGS sequence"/>
</dbReference>
<evidence type="ECO:0000256" key="2">
    <source>
        <dbReference type="ARBA" id="ARBA00022801"/>
    </source>
</evidence>
<proteinExistence type="predicted"/>
<dbReference type="SUPFAM" id="SSF56784">
    <property type="entry name" value="HAD-like"/>
    <property type="match status" value="1"/>
</dbReference>
<sequence>MESSSERTDSTLPAPAFHAVLFDLDGTLLDTAPDLINACNATLEDFGYQKVKREQLLGQVTAGMRAMLSAAIPPRLQDPQLIAGPMRDYFASYYTSHICVDTKPFAGMDDLILKLHEHGVKTAVVTNKYYSMAVKLLEAFPFRKGIDAIVGGDSCEYAKPHPQPLCHACEVLQVKPEHTLYVGDHLNDVMAAKRAGIENCCVTWGYGALECGDPHAWNSDHYADAPLDLDALIFRTAA</sequence>
<dbReference type="Pfam" id="PF13419">
    <property type="entry name" value="HAD_2"/>
    <property type="match status" value="1"/>
</dbReference>
<dbReference type="InterPro" id="IPR023198">
    <property type="entry name" value="PGP-like_dom2"/>
</dbReference>
<dbReference type="InterPro" id="IPR023214">
    <property type="entry name" value="HAD_sf"/>
</dbReference>
<organism evidence="5 6">
    <name type="scientific">Candidatus Avisuccinivibrio stercorigallinarum</name>
    <dbReference type="NCBI Taxonomy" id="2840704"/>
    <lineage>
        <taxon>Bacteria</taxon>
        <taxon>Pseudomonadati</taxon>
        <taxon>Pseudomonadota</taxon>
        <taxon>Gammaproteobacteria</taxon>
        <taxon>Aeromonadales</taxon>
        <taxon>Succinivibrionaceae</taxon>
        <taxon>Succinivibrionaceae incertae sedis</taxon>
        <taxon>Candidatus Avisuccinivibrio</taxon>
    </lineage>
</organism>
<evidence type="ECO:0000256" key="1">
    <source>
        <dbReference type="ARBA" id="ARBA00022723"/>
    </source>
</evidence>
<reference evidence="5" key="1">
    <citation type="submission" date="2020-10" db="EMBL/GenBank/DDBJ databases">
        <authorList>
            <person name="Gilroy R."/>
        </authorList>
    </citation>
    <scope>NUCLEOTIDE SEQUENCE</scope>
    <source>
        <strain evidence="5">17213</strain>
    </source>
</reference>
<accession>A0A9D9D9W8</accession>
<evidence type="ECO:0000313" key="5">
    <source>
        <dbReference type="EMBL" id="MBO8415535.1"/>
    </source>
</evidence>
<dbReference type="GO" id="GO:0006281">
    <property type="term" value="P:DNA repair"/>
    <property type="evidence" value="ECO:0007669"/>
    <property type="project" value="TreeGrafter"/>
</dbReference>
<dbReference type="SFLD" id="SFLDG01135">
    <property type="entry name" value="C1.5.6:_HAD__Beta-PGM__Phospha"/>
    <property type="match status" value="1"/>
</dbReference>
<dbReference type="PANTHER" id="PTHR43434:SF23">
    <property type="entry name" value="PHOSPHOGLYCOLATE PHOSPHATASE"/>
    <property type="match status" value="1"/>
</dbReference>
<name>A0A9D9D9W8_9GAMM</name>
<keyword evidence="3" id="KW-0460">Magnesium</keyword>